<protein>
    <submittedName>
        <fullName evidence="1">Uncharacterized protein</fullName>
    </submittedName>
</protein>
<gene>
    <name evidence="1" type="ORF">NEOLI_005336</name>
</gene>
<accession>A0A1U7LK11</accession>
<dbReference type="Proteomes" id="UP000186594">
    <property type="component" value="Unassembled WGS sequence"/>
</dbReference>
<evidence type="ECO:0000313" key="1">
    <source>
        <dbReference type="EMBL" id="OLL22979.1"/>
    </source>
</evidence>
<reference evidence="1 2" key="1">
    <citation type="submission" date="2016-04" db="EMBL/GenBank/DDBJ databases">
        <title>Evolutionary innovation and constraint leading to complex multicellularity in the Ascomycota.</title>
        <authorList>
            <person name="Cisse O."/>
            <person name="Nguyen A."/>
            <person name="Hewitt D.A."/>
            <person name="Jedd G."/>
            <person name="Stajich J.E."/>
        </authorList>
    </citation>
    <scope>NUCLEOTIDE SEQUENCE [LARGE SCALE GENOMIC DNA]</scope>
    <source>
        <strain evidence="1 2">DAH-3</strain>
    </source>
</reference>
<organism evidence="1 2">
    <name type="scientific">Neolecta irregularis (strain DAH-3)</name>
    <dbReference type="NCBI Taxonomy" id="1198029"/>
    <lineage>
        <taxon>Eukaryota</taxon>
        <taxon>Fungi</taxon>
        <taxon>Dikarya</taxon>
        <taxon>Ascomycota</taxon>
        <taxon>Taphrinomycotina</taxon>
        <taxon>Neolectales</taxon>
        <taxon>Neolectaceae</taxon>
        <taxon>Neolecta</taxon>
    </lineage>
</organism>
<evidence type="ECO:0000313" key="2">
    <source>
        <dbReference type="Proteomes" id="UP000186594"/>
    </source>
</evidence>
<dbReference type="EMBL" id="LXFE01002479">
    <property type="protein sequence ID" value="OLL22979.1"/>
    <property type="molecule type" value="Genomic_DNA"/>
</dbReference>
<sequence length="83" mass="9042">MSSTINPQLIAARLRTLHFLSHCSRLSPEGELSLWNGQTLKFDAVEAVDSMESKIAIKGLSTSWGKANVVLRGGDLVYLAVEI</sequence>
<comment type="caution">
    <text evidence="1">The sequence shown here is derived from an EMBL/GenBank/DDBJ whole genome shotgun (WGS) entry which is preliminary data.</text>
</comment>
<name>A0A1U7LK11_NEOID</name>
<dbReference type="AlphaFoldDB" id="A0A1U7LK11"/>
<keyword evidence="2" id="KW-1185">Reference proteome</keyword>
<proteinExistence type="predicted"/>